<reference evidence="1" key="1">
    <citation type="submission" date="2018-05" db="EMBL/GenBank/DDBJ databases">
        <authorList>
            <person name="Lanie J.A."/>
            <person name="Ng W.-L."/>
            <person name="Kazmierczak K.M."/>
            <person name="Andrzejewski T.M."/>
            <person name="Davidsen T.M."/>
            <person name="Wayne K.J."/>
            <person name="Tettelin H."/>
            <person name="Glass J.I."/>
            <person name="Rusch D."/>
            <person name="Podicherti R."/>
            <person name="Tsui H.-C.T."/>
            <person name="Winkler M.E."/>
        </authorList>
    </citation>
    <scope>NUCLEOTIDE SEQUENCE</scope>
</reference>
<accession>A0A383DKR1</accession>
<feature type="non-terminal residue" evidence="1">
    <location>
        <position position="1"/>
    </location>
</feature>
<sequence>RGSGRSLSCVLWAVRLCRLPARPSGMGGTVRSGGTVARRSSRLPARAQRVAACVGMRSGPADGIAGVGSLVANRRAKRLEWWSGLSRCMDRMSGGGWMVAGWLATANHGERFTGYGILDRSLLWSLARGRMDRSWRPIHSAGDNGRIDTDVGLWPGFPLWVNRSLVVTGLSSDVAYTHARFGAGNGFIRQSCQRWWGDFVWRRCSGARSCGACADYDGCVSTCFVVAGKFIVAAT</sequence>
<dbReference type="EMBL" id="UINC01218050">
    <property type="protein sequence ID" value="SVE44914.1"/>
    <property type="molecule type" value="Genomic_DNA"/>
</dbReference>
<feature type="non-terminal residue" evidence="1">
    <location>
        <position position="235"/>
    </location>
</feature>
<proteinExistence type="predicted"/>
<dbReference type="AlphaFoldDB" id="A0A383DKR1"/>
<organism evidence="1">
    <name type="scientific">marine metagenome</name>
    <dbReference type="NCBI Taxonomy" id="408172"/>
    <lineage>
        <taxon>unclassified sequences</taxon>
        <taxon>metagenomes</taxon>
        <taxon>ecological metagenomes</taxon>
    </lineage>
</organism>
<evidence type="ECO:0000313" key="1">
    <source>
        <dbReference type="EMBL" id="SVE44914.1"/>
    </source>
</evidence>
<gene>
    <name evidence="1" type="ORF">METZ01_LOCUS497768</name>
</gene>
<protein>
    <submittedName>
        <fullName evidence="1">Uncharacterized protein</fullName>
    </submittedName>
</protein>
<name>A0A383DKR1_9ZZZZ</name>